<keyword evidence="4" id="KW-0119">Carbohydrate metabolism</keyword>
<keyword evidence="2 5" id="KW-0732">Signal</keyword>
<protein>
    <recommendedName>
        <fullName evidence="6">Pectate lyase domain-containing protein</fullName>
    </recommendedName>
</protein>
<feature type="chain" id="PRO_5040490111" description="Pectate lyase domain-containing protein" evidence="5">
    <location>
        <begin position="18"/>
        <end position="312"/>
    </location>
</feature>
<dbReference type="SUPFAM" id="SSF51126">
    <property type="entry name" value="Pectin lyase-like"/>
    <property type="match status" value="1"/>
</dbReference>
<dbReference type="GO" id="GO:0030570">
    <property type="term" value="F:pectate lyase activity"/>
    <property type="evidence" value="ECO:0007669"/>
    <property type="project" value="InterPro"/>
</dbReference>
<dbReference type="Pfam" id="PF00544">
    <property type="entry name" value="Pectate_lyase_4"/>
    <property type="match status" value="1"/>
</dbReference>
<dbReference type="Gene3D" id="2.160.20.10">
    <property type="entry name" value="Single-stranded right-handed beta-helix, Pectin lyase-like"/>
    <property type="match status" value="1"/>
</dbReference>
<feature type="domain" description="Pectate lyase" evidence="6">
    <location>
        <begin position="56"/>
        <end position="250"/>
    </location>
</feature>
<dbReference type="Proteomes" id="UP000838763">
    <property type="component" value="Unassembled WGS sequence"/>
</dbReference>
<dbReference type="PANTHER" id="PTHR31683">
    <property type="entry name" value="PECTATE LYASE 18-RELATED"/>
    <property type="match status" value="1"/>
</dbReference>
<comment type="subcellular location">
    <subcellularLocation>
        <location evidence="4">Secreted</location>
    </subcellularLocation>
</comment>
<dbReference type="InterPro" id="IPR002022">
    <property type="entry name" value="Pec_lyase"/>
</dbReference>
<keyword evidence="4" id="KW-0964">Secreted</keyword>
<keyword evidence="8" id="KW-1185">Reference proteome</keyword>
<dbReference type="AlphaFoldDB" id="A0A9P1H0S5"/>
<dbReference type="InterPro" id="IPR012334">
    <property type="entry name" value="Pectin_lyas_fold"/>
</dbReference>
<dbReference type="SMART" id="SM00656">
    <property type="entry name" value="Amb_all"/>
    <property type="match status" value="1"/>
</dbReference>
<evidence type="ECO:0000313" key="7">
    <source>
        <dbReference type="EMBL" id="CAI4213864.1"/>
    </source>
</evidence>
<dbReference type="InterPro" id="IPR045032">
    <property type="entry name" value="PEL"/>
</dbReference>
<comment type="caution">
    <text evidence="7">The sequence shown here is derived from an EMBL/GenBank/DDBJ whole genome shotgun (WGS) entry which is preliminary data.</text>
</comment>
<evidence type="ECO:0000256" key="4">
    <source>
        <dbReference type="RuleBase" id="RU361173"/>
    </source>
</evidence>
<dbReference type="PANTHER" id="PTHR31683:SF18">
    <property type="entry name" value="PECTATE LYASE 21-RELATED"/>
    <property type="match status" value="1"/>
</dbReference>
<feature type="signal peptide" evidence="5">
    <location>
        <begin position="1"/>
        <end position="17"/>
    </location>
</feature>
<dbReference type="GO" id="GO:0005576">
    <property type="term" value="C:extracellular region"/>
    <property type="evidence" value="ECO:0007669"/>
    <property type="project" value="UniProtKB-SubCell"/>
</dbReference>
<evidence type="ECO:0000256" key="5">
    <source>
        <dbReference type="SAM" id="SignalP"/>
    </source>
</evidence>
<name>A0A9P1H0S5_9PEZI</name>
<dbReference type="InterPro" id="IPR011050">
    <property type="entry name" value="Pectin_lyase_fold/virulence"/>
</dbReference>
<dbReference type="GO" id="GO:0000272">
    <property type="term" value="P:polysaccharide catabolic process"/>
    <property type="evidence" value="ECO:0007669"/>
    <property type="project" value="UniProtKB-KW"/>
</dbReference>
<gene>
    <name evidence="7" type="ORF">PPNO1_LOCUS3608</name>
</gene>
<proteinExistence type="inferred from homology"/>
<evidence type="ECO:0000313" key="8">
    <source>
        <dbReference type="Proteomes" id="UP000838763"/>
    </source>
</evidence>
<dbReference type="EMBL" id="CALLCH030000009">
    <property type="protein sequence ID" value="CAI4213864.1"/>
    <property type="molecule type" value="Genomic_DNA"/>
</dbReference>
<accession>A0A9P1H0S5</accession>
<comment type="similarity">
    <text evidence="1 4">Belongs to the polysaccharide lyase 1 family.</text>
</comment>
<reference evidence="7" key="1">
    <citation type="submission" date="2022-11" db="EMBL/GenBank/DDBJ databases">
        <authorList>
            <person name="Scott C."/>
            <person name="Bruce N."/>
        </authorList>
    </citation>
    <scope>NUCLEOTIDE SEQUENCE</scope>
</reference>
<evidence type="ECO:0000259" key="6">
    <source>
        <dbReference type="SMART" id="SM00656"/>
    </source>
</evidence>
<organism evidence="7 8">
    <name type="scientific">Parascedosporium putredinis</name>
    <dbReference type="NCBI Taxonomy" id="1442378"/>
    <lineage>
        <taxon>Eukaryota</taxon>
        <taxon>Fungi</taxon>
        <taxon>Dikarya</taxon>
        <taxon>Ascomycota</taxon>
        <taxon>Pezizomycotina</taxon>
        <taxon>Sordariomycetes</taxon>
        <taxon>Hypocreomycetidae</taxon>
        <taxon>Microascales</taxon>
        <taxon>Microascaceae</taxon>
        <taxon>Parascedosporium</taxon>
    </lineage>
</organism>
<evidence type="ECO:0000256" key="3">
    <source>
        <dbReference type="ARBA" id="ARBA00023239"/>
    </source>
</evidence>
<evidence type="ECO:0000256" key="1">
    <source>
        <dbReference type="ARBA" id="ARBA00010980"/>
    </source>
</evidence>
<keyword evidence="3 4" id="KW-0456">Lyase</keyword>
<dbReference type="OrthoDB" id="1637350at2759"/>
<evidence type="ECO:0000256" key="2">
    <source>
        <dbReference type="ARBA" id="ARBA00022729"/>
    </source>
</evidence>
<keyword evidence="4" id="KW-0624">Polysaccharide degradation</keyword>
<sequence>MKFSSIFNFALVGLAAAAPTPTVDEEASGLQKRAASITESCNIGYASTNGGTTGGKGGSTTTVSTFAQFTAAAKVSGKLNIVVKGTISGADTVRITSDKTVVGASGSQLQGVDLKVKADSGDAIGIDASTNVWIDHCDLSSDLNNGKDYYDGLLDIKHGADWITVSNTYLHDHTSLVGHSDSQTDDKGKLHVTYANCYWKNTSSRNALVRFGTVHMYNNFFSGILLSGINTRMGAQVRVESSTWEDSKKPIISEDSKEVGYITISDVNYGGGANAAPLGDFSSSKIPYSFTLYGKNNVKSKIPAEAGQLLSF</sequence>